<evidence type="ECO:0000256" key="1">
    <source>
        <dbReference type="ARBA" id="ARBA00006174"/>
    </source>
</evidence>
<dbReference type="Proteomes" id="UP000245956">
    <property type="component" value="Unassembled WGS sequence"/>
</dbReference>
<dbReference type="InterPro" id="IPR042188">
    <property type="entry name" value="MmgE/PrpD_sf_2"/>
</dbReference>
<evidence type="ECO:0008006" key="6">
    <source>
        <dbReference type="Google" id="ProtNLM"/>
    </source>
</evidence>
<dbReference type="InterPro" id="IPR036148">
    <property type="entry name" value="MmgE/PrpD_sf"/>
</dbReference>
<dbReference type="Pfam" id="PF19305">
    <property type="entry name" value="MmgE_PrpD_C"/>
    <property type="match status" value="1"/>
</dbReference>
<dbReference type="AlphaFoldDB" id="A0A2U3ENG8"/>
<name>A0A2U3ENG8_PURLI</name>
<dbReference type="EMBL" id="LCWV01000001">
    <property type="protein sequence ID" value="PWI76044.1"/>
    <property type="molecule type" value="Genomic_DNA"/>
</dbReference>
<evidence type="ECO:0000313" key="5">
    <source>
        <dbReference type="Proteomes" id="UP000245956"/>
    </source>
</evidence>
<dbReference type="InterPro" id="IPR005656">
    <property type="entry name" value="MmgE_PrpD"/>
</dbReference>
<dbReference type="Gene3D" id="3.30.1330.120">
    <property type="entry name" value="2-methylcitrate dehydratase PrpD"/>
    <property type="match status" value="1"/>
</dbReference>
<dbReference type="InterPro" id="IPR045337">
    <property type="entry name" value="MmgE_PrpD_C"/>
</dbReference>
<comment type="similarity">
    <text evidence="1">Belongs to the PrpD family.</text>
</comment>
<dbReference type="Pfam" id="PF03972">
    <property type="entry name" value="MmgE_PrpD_N"/>
    <property type="match status" value="1"/>
</dbReference>
<gene>
    <name evidence="4" type="ORF">PCL_03238</name>
</gene>
<feature type="domain" description="MmgE/PrpD N-terminal" evidence="2">
    <location>
        <begin position="137"/>
        <end position="373"/>
    </location>
</feature>
<accession>A0A2U3ENG8</accession>
<dbReference type="InterPro" id="IPR045336">
    <property type="entry name" value="MmgE_PrpD_N"/>
</dbReference>
<dbReference type="InterPro" id="IPR042183">
    <property type="entry name" value="MmgE/PrpD_sf_1"/>
</dbReference>
<comment type="caution">
    <text evidence="4">The sequence shown here is derived from an EMBL/GenBank/DDBJ whole genome shotgun (WGS) entry which is preliminary data.</text>
</comment>
<proteinExistence type="inferred from homology"/>
<organism evidence="4 5">
    <name type="scientific">Purpureocillium lilacinum</name>
    <name type="common">Paecilomyces lilacinus</name>
    <dbReference type="NCBI Taxonomy" id="33203"/>
    <lineage>
        <taxon>Eukaryota</taxon>
        <taxon>Fungi</taxon>
        <taxon>Dikarya</taxon>
        <taxon>Ascomycota</taxon>
        <taxon>Pezizomycotina</taxon>
        <taxon>Sordariomycetes</taxon>
        <taxon>Hypocreomycetidae</taxon>
        <taxon>Hypocreales</taxon>
        <taxon>Ophiocordycipitaceae</taxon>
        <taxon>Purpureocillium</taxon>
    </lineage>
</organism>
<evidence type="ECO:0000313" key="4">
    <source>
        <dbReference type="EMBL" id="PWI76044.1"/>
    </source>
</evidence>
<evidence type="ECO:0000259" key="2">
    <source>
        <dbReference type="Pfam" id="PF03972"/>
    </source>
</evidence>
<dbReference type="GO" id="GO:0016829">
    <property type="term" value="F:lyase activity"/>
    <property type="evidence" value="ECO:0007669"/>
    <property type="project" value="InterPro"/>
</dbReference>
<dbReference type="Gene3D" id="1.10.4100.10">
    <property type="entry name" value="2-methylcitrate dehydratase PrpD"/>
    <property type="match status" value="1"/>
</dbReference>
<reference evidence="4 5" key="1">
    <citation type="journal article" date="2016" name="Front. Microbiol.">
        <title>Genome and transcriptome sequences reveal the specific parasitism of the nematophagous Purpureocillium lilacinum 36-1.</title>
        <authorList>
            <person name="Xie J."/>
            <person name="Li S."/>
            <person name="Mo C."/>
            <person name="Xiao X."/>
            <person name="Peng D."/>
            <person name="Wang G."/>
            <person name="Xiao Y."/>
        </authorList>
    </citation>
    <scope>NUCLEOTIDE SEQUENCE [LARGE SCALE GENOMIC DNA]</scope>
    <source>
        <strain evidence="4 5">36-1</strain>
    </source>
</reference>
<dbReference type="PANTHER" id="PTHR16943:SF8">
    <property type="entry name" value="2-METHYLCITRATE DEHYDRATASE"/>
    <property type="match status" value="1"/>
</dbReference>
<feature type="domain" description="MmgE/PrpD C-terminal" evidence="3">
    <location>
        <begin position="416"/>
        <end position="578"/>
    </location>
</feature>
<protein>
    <recommendedName>
        <fullName evidence="6">MmgE/PrpD family protein</fullName>
    </recommendedName>
</protein>
<sequence length="618" mass="65620">MYAGTNVERHLCCPPPSVLPFARTISKGDAWFAGSMLLCTRIDCAVQVGASSRVGNCRAILEVPRSFCLPIAEPCVKYVNWWFGPVYKRPCSTRGGLLCLNRLASPRRLRSAETIPPLAVHKQLEESRDGITMATARLAHWAYNLTFADLPPDVVRAAVRSFYNWAGCTIGGSRHEAASIAHDTLSPFFGPAHASLLGLSVSADAQHAALLNGIASHVHDYDDTHLDTIIHPTGPVASALLAVAELHAPVRGQDLLLALVAGIEAECKVGLAVWPEHYDVGWHITSTAGSIGAAVAVGKLLGLSPEQLTHAVGLAATQVVGLRDMFGSHTKSFHPGRAAQAGLLAALLAQRGYTSSAQALEAKRGWANVVAATKTDPQAGLQKWIGFGEADVGVGLFTAAAGKGRWEILRNSFKPFPCGIVIHPIIDACIRLHRDMEAKGLNAAHIQTVDVKVHALVLELTGKRTPVDGLQAKFSVYHSGACGLVLGRATPREYEDDVVHDPAIVSVRDKINAHAQEGRGADAASVTVVWQDGTMLEKHVAHAAGSREVPMDDAMLEKKFLGSCAPVLGDAKAKQASAALWGVATVHDVASIIQVLVMTCSAPVATVEALVECKDMDE</sequence>
<evidence type="ECO:0000259" key="3">
    <source>
        <dbReference type="Pfam" id="PF19305"/>
    </source>
</evidence>
<dbReference type="SUPFAM" id="SSF103378">
    <property type="entry name" value="2-methylcitrate dehydratase PrpD"/>
    <property type="match status" value="1"/>
</dbReference>
<dbReference type="PANTHER" id="PTHR16943">
    <property type="entry name" value="2-METHYLCITRATE DEHYDRATASE-RELATED"/>
    <property type="match status" value="1"/>
</dbReference>